<feature type="region of interest" description="Disordered" evidence="6">
    <location>
        <begin position="1"/>
        <end position="49"/>
    </location>
</feature>
<dbReference type="InterPro" id="IPR037817">
    <property type="entry name" value="TAF7"/>
</dbReference>
<dbReference type="SMART" id="SM01370">
    <property type="entry name" value="TAFII55_N"/>
    <property type="match status" value="1"/>
</dbReference>
<dbReference type="EMBL" id="CP138899">
    <property type="protein sequence ID" value="WPK27309.1"/>
    <property type="molecule type" value="Genomic_DNA"/>
</dbReference>
<gene>
    <name evidence="8" type="ORF">PUMCH_004690</name>
</gene>
<dbReference type="AlphaFoldDB" id="A0AAX4HFR1"/>
<dbReference type="GO" id="GO:0005669">
    <property type="term" value="C:transcription factor TFIID complex"/>
    <property type="evidence" value="ECO:0007669"/>
    <property type="project" value="InterPro"/>
</dbReference>
<sequence length="555" mass="63242">MSLKLKLNLGGNKDLKKNGDQPTPVIKFKPPTLKTEDTGSVHKPKPPKEVKKLKISLGRAAQAVAAAESAAPSPKPAPPPKSVPKLRIKPTRIPGEGYDSEAPDVEDDPLIEHGIAIRFVNDANLDFVQSAVDTGDFSNLNIKWITRDKAVVNVNLTLYLARLIDLPTLTEIYKTVDKKNIFKTIDISQILLVLRTINPKLLNMEKAFEVPEEYTYTHPLYTLSVNNEIKATKTVFRDGLLSSLEDVYRRFRPRKTNHRLMTDIELRVDDLVRRDNDAEESHYEYVNPKKQAHKFTNGTDRPALNSTMLRPDFNAMLVDSRPPAEDQTDGEEQEEEDQQAHNLEADYDNVLERELIDVLDSTSNTTAATVLMQSKFGNEEGEADADDGHADDDDDDEDDDDDNDDDDDDEDDATKEDNSRAKKLEEEIVELQKATEKQKHLLATASYKMMRMKFQSNYNHLKTQLDQKKRELSKVREQQQKQANLTKPQHKPTIPNPEEEEEEEEEEDDEEEEEEPERDDQPETLQQDFAPEALEAITENNSNDVDDFDDFQGLF</sequence>
<keyword evidence="3" id="KW-0805">Transcription regulation</keyword>
<keyword evidence="9" id="KW-1185">Reference proteome</keyword>
<evidence type="ECO:0000256" key="5">
    <source>
        <dbReference type="ARBA" id="ARBA00023242"/>
    </source>
</evidence>
<keyword evidence="4" id="KW-0804">Transcription</keyword>
<evidence type="ECO:0000259" key="7">
    <source>
        <dbReference type="SMART" id="SM01370"/>
    </source>
</evidence>
<proteinExistence type="inferred from homology"/>
<dbReference type="GeneID" id="88175750"/>
<feature type="region of interest" description="Disordered" evidence="6">
    <location>
        <begin position="318"/>
        <end position="339"/>
    </location>
</feature>
<feature type="region of interest" description="Disordered" evidence="6">
    <location>
        <begin position="375"/>
        <end position="423"/>
    </location>
</feature>
<evidence type="ECO:0000256" key="2">
    <source>
        <dbReference type="ARBA" id="ARBA00009368"/>
    </source>
</evidence>
<evidence type="ECO:0000313" key="8">
    <source>
        <dbReference type="EMBL" id="WPK27309.1"/>
    </source>
</evidence>
<dbReference type="Proteomes" id="UP001338582">
    <property type="component" value="Chromosome 6"/>
</dbReference>
<dbReference type="InterPro" id="IPR006751">
    <property type="entry name" value="TAFII55_prot_cons_reg"/>
</dbReference>
<dbReference type="PANTHER" id="PTHR12228:SF0">
    <property type="entry name" value="TATA-BOX BINDING PROTEIN ASSOCIATED FACTOR 7"/>
    <property type="match status" value="1"/>
</dbReference>
<name>A0AAX4HFR1_9ASCO</name>
<comment type="subcellular location">
    <subcellularLocation>
        <location evidence="1">Nucleus</location>
    </subcellularLocation>
</comment>
<feature type="compositionally biased region" description="Acidic residues" evidence="6">
    <location>
        <begin position="326"/>
        <end position="337"/>
    </location>
</feature>
<dbReference type="RefSeq" id="XP_062879687.1">
    <property type="nucleotide sequence ID" value="XM_063023617.1"/>
</dbReference>
<evidence type="ECO:0000256" key="4">
    <source>
        <dbReference type="ARBA" id="ARBA00023163"/>
    </source>
</evidence>
<feature type="compositionally biased region" description="Basic and acidic residues" evidence="6">
    <location>
        <begin position="34"/>
        <end position="49"/>
    </location>
</feature>
<evidence type="ECO:0000256" key="3">
    <source>
        <dbReference type="ARBA" id="ARBA00023015"/>
    </source>
</evidence>
<dbReference type="GO" id="GO:0016251">
    <property type="term" value="F:RNA polymerase II general transcription initiation factor activity"/>
    <property type="evidence" value="ECO:0007669"/>
    <property type="project" value="TreeGrafter"/>
</dbReference>
<reference evidence="8 9" key="1">
    <citation type="submission" date="2023-10" db="EMBL/GenBank/DDBJ databases">
        <title>Draft Genome Sequence of Candida saopaulonensis from a very Premature Infant with Sepsis.</title>
        <authorList>
            <person name="Ning Y."/>
            <person name="Dai R."/>
            <person name="Xiao M."/>
            <person name="Xu Y."/>
            <person name="Yan Q."/>
            <person name="Zhang L."/>
        </authorList>
    </citation>
    <scope>NUCLEOTIDE SEQUENCE [LARGE SCALE GENOMIC DNA]</scope>
    <source>
        <strain evidence="8 9">19XY460</strain>
    </source>
</reference>
<feature type="compositionally biased region" description="Acidic residues" evidence="6">
    <location>
        <begin position="497"/>
        <end position="522"/>
    </location>
</feature>
<evidence type="ECO:0000256" key="6">
    <source>
        <dbReference type="SAM" id="MobiDB-lite"/>
    </source>
</evidence>
<feature type="compositionally biased region" description="Pro residues" evidence="6">
    <location>
        <begin position="73"/>
        <end position="82"/>
    </location>
</feature>
<feature type="region of interest" description="Disordered" evidence="6">
    <location>
        <begin position="64"/>
        <end position="103"/>
    </location>
</feature>
<protein>
    <recommendedName>
        <fullName evidence="7">TAFII55 protein conserved region domain-containing protein</fullName>
    </recommendedName>
</protein>
<dbReference type="PANTHER" id="PTHR12228">
    <property type="entry name" value="TRANSCRIPTION INITIATION FACTOR TFIID 55 KD SUBUNIT-RELATED"/>
    <property type="match status" value="1"/>
</dbReference>
<feature type="region of interest" description="Disordered" evidence="6">
    <location>
        <begin position="460"/>
        <end position="532"/>
    </location>
</feature>
<evidence type="ECO:0000256" key="1">
    <source>
        <dbReference type="ARBA" id="ARBA00004123"/>
    </source>
</evidence>
<feature type="compositionally biased region" description="Low complexity" evidence="6">
    <location>
        <begin position="1"/>
        <end position="12"/>
    </location>
</feature>
<keyword evidence="5" id="KW-0539">Nucleus</keyword>
<comment type="similarity">
    <text evidence="2">Belongs to the TAF7 family.</text>
</comment>
<feature type="compositionally biased region" description="Basic and acidic residues" evidence="6">
    <location>
        <begin position="463"/>
        <end position="479"/>
    </location>
</feature>
<evidence type="ECO:0000313" key="9">
    <source>
        <dbReference type="Proteomes" id="UP001338582"/>
    </source>
</evidence>
<dbReference type="GO" id="GO:0051123">
    <property type="term" value="P:RNA polymerase II preinitiation complex assembly"/>
    <property type="evidence" value="ECO:0007669"/>
    <property type="project" value="TreeGrafter"/>
</dbReference>
<dbReference type="Pfam" id="PF04658">
    <property type="entry name" value="TAFII55_N"/>
    <property type="match status" value="1"/>
</dbReference>
<dbReference type="KEGG" id="asau:88175750"/>
<feature type="compositionally biased region" description="Acidic residues" evidence="6">
    <location>
        <begin position="379"/>
        <end position="414"/>
    </location>
</feature>
<feature type="domain" description="TAFII55 protein conserved region" evidence="7">
    <location>
        <begin position="111"/>
        <end position="280"/>
    </location>
</feature>
<accession>A0AAX4HFR1</accession>
<organism evidence="8 9">
    <name type="scientific">Australozyma saopauloensis</name>
    <dbReference type="NCBI Taxonomy" id="291208"/>
    <lineage>
        <taxon>Eukaryota</taxon>
        <taxon>Fungi</taxon>
        <taxon>Dikarya</taxon>
        <taxon>Ascomycota</taxon>
        <taxon>Saccharomycotina</taxon>
        <taxon>Pichiomycetes</taxon>
        <taxon>Metschnikowiaceae</taxon>
        <taxon>Australozyma</taxon>
    </lineage>
</organism>